<dbReference type="InterPro" id="IPR020841">
    <property type="entry name" value="PKS_Beta-ketoAc_synthase_dom"/>
</dbReference>
<dbReference type="SMART" id="SM00822">
    <property type="entry name" value="PKS_KR"/>
    <property type="match status" value="1"/>
</dbReference>
<dbReference type="SUPFAM" id="SSF55048">
    <property type="entry name" value="Probable ACP-binding domain of malonyl-CoA ACP transacylase"/>
    <property type="match status" value="1"/>
</dbReference>
<dbReference type="PROSITE" id="PS00012">
    <property type="entry name" value="PHOSPHOPANTETHEINE"/>
    <property type="match status" value="1"/>
</dbReference>
<evidence type="ECO:0000256" key="1">
    <source>
        <dbReference type="ARBA" id="ARBA00022450"/>
    </source>
</evidence>
<evidence type="ECO:0000313" key="12">
    <source>
        <dbReference type="EMBL" id="SAI74842.1"/>
    </source>
</evidence>
<evidence type="ECO:0000256" key="5">
    <source>
        <dbReference type="ARBA" id="ARBA00023268"/>
    </source>
</evidence>
<dbReference type="InterPro" id="IPR049900">
    <property type="entry name" value="PKS_mFAS_DH"/>
</dbReference>
<dbReference type="SUPFAM" id="SSF51735">
    <property type="entry name" value="NAD(P)-binding Rossmann-fold domains"/>
    <property type="match status" value="3"/>
</dbReference>
<dbReference type="PROSITE" id="PS52004">
    <property type="entry name" value="KS3_2"/>
    <property type="match status" value="1"/>
</dbReference>
<keyword evidence="3 12" id="KW-0808">Transferase</keyword>
<dbReference type="InterPro" id="IPR014031">
    <property type="entry name" value="Ketoacyl_synth_C"/>
</dbReference>
<dbReference type="RefSeq" id="WP_066134672.1">
    <property type="nucleotide sequence ID" value="NZ_FKIF01000010.1"/>
</dbReference>
<name>A0A157SWJ2_9BORD</name>
<dbReference type="EMBL" id="FKIF01000010">
    <property type="protein sequence ID" value="SAI74842.1"/>
    <property type="molecule type" value="Genomic_DNA"/>
</dbReference>
<evidence type="ECO:0000259" key="10">
    <source>
        <dbReference type="PROSITE" id="PS52004"/>
    </source>
</evidence>
<dbReference type="InterPro" id="IPR029063">
    <property type="entry name" value="SAM-dependent_MTases_sf"/>
</dbReference>
<sequence length="2541" mass="273507">MAKRVAVVGLSFRFPSTDTQKYWNDLLEGKDLVTQVEAGRWSHDAYLHPAKDHPGTSYTFSAGSIGDVSRFDADFFGISPREAALMDPQQRLLLELCWEAIENAGIRPSALRGSDCGVYIGIASADYSYRLAEDFNALDSSFATGNTASIAANRLSYVFDLHGPSMAVDTACSSSLVAFHQACRAIVNGEISQAIAGGVSLHLHPYGFITFSKASMLSPNGRCRVFDAEGDGYVRSEGGGLFLLKDYEQAVADGDSILAVVAGTAVNTDGRKSGLTVPNADAQVTLMRQVYDRAGIDPADIDYIEAHGTGTAVGDPIETRAIGMALGRARGQGSPLPIGSVKSNLGHLEAASGVAGLVKAIYALRHRVVPATIGIRKLNPNIQFDDWNIEVVTRTRKLRNTGILTVGVNSFGFGGANAHAILQTPPKPEAMPAAQLAGTTAIPVIISGRTAAALNDAARGMAAALRAHPPRTLYDVAYSAAKRRDWHQERAVVYGNDAEAIACLLEQFAAGEAPKHHVSAGQRIVNALGPVFVYSGNGSQWAGMGRRLMGDHLFAEAIAEIDTLFHKLAGWSLADELRRNDGPNTYQRTEIAQPALFAVQVGITRMLAQRGIQPVAVVGHSVGEVAAAWASGALTLADAITVIFHRSSLQGMTKGIGRMAAIGVDGVAAAALISELELDDLLCVAGSNSQRGATLAGDADALAALGEVLTTRSVFYRQLDLDYAFHSSAMDSLEAPLLEVLGDIRPAKSNVPFYSAVTGGLLDGTQLNASYWWNNIRQPVLFEQAMTALTAQGFNLYTEIGPHPVLRSYVNDALKARALTGRVAITSTRGDDEPARVRDAAGQMLISGATVDWSFLFPWAGRHMALPTYPWQREHHWHPVTAESLGQLTRSRIHELLGYRSPQNADTWENQLDTKALTWLGDHVVGDATVFPGSGFGEIALAAALQWEPGQFADVEEIEIQQPLLLDSASKLMRLTLDSSDGRFSIRGKDVGSTDPWIDHASGRVLRNAGALLLNESVPTLPGRAPDFSGDDHVALTRAAGLEYGPAFQAILHGWLEAPGIVHAILRPNASLEDSLAGSLLHPALLDCTFQLIIHMLKDDAALGQGVAFVPAKIGRLSWRAGTGVPHQVRARLISRAPHSLTAEFSLFDAEGRQIAMIREARFRSVRLSKAAVDHLNFLDYVGVPCPHPRMQAQAHPALGVNALDAALRDVVLDAAANGLHDRYVNEVDPLLESLCDRYAALALHKLSKGGRLTTSTLNACREAAPQCAPLLAWVMIRAERAGYLTPMGTAGWQVGITQDDEPSVADIWNSLLREYPDFFLIVHAAGRIGLHLPALLSGAKQFADVCPRDANSAALALQILGDNTRQKIGTALRECIAQAQSSRMVGQRIAVLEIGGFQPLFGQDICAGLDFAACDYMYASPSKAALDHASRLQERYPDAQTRLIDGTQPAEACADVVILHCDVDSPEALQLALQHAQTHLKPEGTLLMRGNHPASWLDFIFGADISWWVTDLDNTRTSVQYPVAYWQALLIQHGFHCEPLREFVPGSSSGPYLFIGSRKAPQHEAIPTAADGGWLLLAGDHPSGSRELACDLAAGFTERGIPVLVPENCGPDTLDAILLQALPRLGRIQGIVHLDGLALSSTPAQDPRQSLETQVRRCALAASLAQACERHHLAATLWLVTAGGAPFLADRVASADSHAALNDASLWNYGRTMANEAAGFSVRLIDLPQAGALPTEALIQELLAPDAEQEIALDSDGARHAPRLRALTPPRALALPQSSARTPGALRLGFDFPGQLRNLRWSEYDPPALRDDQLEISIQATGLNFRDVMYALGMLSDEAIENGFAGPTLGLEFAGIVKQVGSAVSGYQPGDPVVGFGPASFGNRVLTRADAIARIPDGMSFEAAATIPSTFFTIYYAMHHLARLEEGESVLIHGAAGGVGIAAIQYAQWRGAEIYATAGSDEKRDFLRLMGVRNIYDSRSLSYADEILAHTGGRGVDVVLNSLAGEAINRNLRVLKPFGRFLELGKRDFYENTRIGLRPFRNNISYFGIDADQLMSERPDLTRRLFAEVMALFHEGVLHPLPYCAFDANNVVDAFRYMQQARQIGKIVVTYRNGIHDVRPVATPRPSLALSAQATYLVTGGLSGFGLKTAQWLADKGARHLVLLSRSGPTAPATQQAIEGLRTRGVNVHAQACDVTDRDAVAAVLAHARQHMPPLRGVVHAAMVIDDGLIRSATAGQIRRVLAPKVLGAQHLDDLTRGLPLDFFVFYSSGTTLFGNPGQANYVAANGWLEALARQRRSQGLPATCVRWGAIDDVGYLARNKKIKDALQSRMGGSALSSDLALRLLEDILLADASDLGVLELDWRALTRFLPSANSPKFAWVARRAGSGDGDDTSSQDIAQMLATMDDETLHPLLMDMLKSEISEILRVPADKIDSERSIYDMGLDSLMGVELIVALENRFGIRLPVMTLSESATTSKLASKLIELLRGEQAQHAEQPAIASEIAQVVAQHADEDVPKEAVEQLTDALMATSNLPKQRMIH</sequence>
<dbReference type="PROSITE" id="PS50075">
    <property type="entry name" value="CARRIER"/>
    <property type="match status" value="1"/>
</dbReference>
<dbReference type="InterPro" id="IPR009081">
    <property type="entry name" value="PP-bd_ACP"/>
</dbReference>
<dbReference type="InterPro" id="IPR020806">
    <property type="entry name" value="PKS_PP-bd"/>
</dbReference>
<dbReference type="Pfam" id="PF00698">
    <property type="entry name" value="Acyl_transf_1"/>
    <property type="match status" value="1"/>
</dbReference>
<protein>
    <submittedName>
        <fullName evidence="12">Polyketide synthase</fullName>
        <ecNumber evidence="12">2.3.1.94</ecNumber>
    </submittedName>
</protein>
<dbReference type="SMART" id="SM00823">
    <property type="entry name" value="PKS_PP"/>
    <property type="match status" value="1"/>
</dbReference>
<organism evidence="12 13">
    <name type="scientific">Bordetella ansorpii</name>
    <dbReference type="NCBI Taxonomy" id="288768"/>
    <lineage>
        <taxon>Bacteria</taxon>
        <taxon>Pseudomonadati</taxon>
        <taxon>Pseudomonadota</taxon>
        <taxon>Betaproteobacteria</taxon>
        <taxon>Burkholderiales</taxon>
        <taxon>Alcaligenaceae</taxon>
        <taxon>Bordetella</taxon>
    </lineage>
</organism>
<evidence type="ECO:0000259" key="9">
    <source>
        <dbReference type="PROSITE" id="PS50075"/>
    </source>
</evidence>
<dbReference type="Gene3D" id="3.40.47.10">
    <property type="match status" value="1"/>
</dbReference>
<dbReference type="Pfam" id="PF08659">
    <property type="entry name" value="KR"/>
    <property type="match status" value="1"/>
</dbReference>
<dbReference type="InterPro" id="IPR001227">
    <property type="entry name" value="Ac_transferase_dom_sf"/>
</dbReference>
<evidence type="ECO:0000256" key="2">
    <source>
        <dbReference type="ARBA" id="ARBA00022553"/>
    </source>
</evidence>
<dbReference type="PANTHER" id="PTHR43775">
    <property type="entry name" value="FATTY ACID SYNTHASE"/>
    <property type="match status" value="1"/>
</dbReference>
<dbReference type="SMART" id="SM00825">
    <property type="entry name" value="PKS_KS"/>
    <property type="match status" value="1"/>
</dbReference>
<dbReference type="Pfam" id="PF21089">
    <property type="entry name" value="PKS_DH_N"/>
    <property type="match status" value="1"/>
</dbReference>
<keyword evidence="4" id="KW-0521">NADP</keyword>
<dbReference type="GO" id="GO:0004315">
    <property type="term" value="F:3-oxoacyl-[acyl-carrier-protein] synthase activity"/>
    <property type="evidence" value="ECO:0007669"/>
    <property type="project" value="InterPro"/>
</dbReference>
<keyword evidence="6 12" id="KW-0012">Acyltransferase</keyword>
<feature type="domain" description="PKS/mFAS DH" evidence="11">
    <location>
        <begin position="894"/>
        <end position="1172"/>
    </location>
</feature>
<dbReference type="Pfam" id="PF02801">
    <property type="entry name" value="Ketoacyl-synt_C"/>
    <property type="match status" value="1"/>
</dbReference>
<dbReference type="Pfam" id="PF00109">
    <property type="entry name" value="ketoacyl-synt"/>
    <property type="match status" value="1"/>
</dbReference>
<dbReference type="SMART" id="SM00829">
    <property type="entry name" value="PKS_ER"/>
    <property type="match status" value="1"/>
</dbReference>
<dbReference type="SUPFAM" id="SSF52151">
    <property type="entry name" value="FabD/lysophospholipase-like"/>
    <property type="match status" value="1"/>
</dbReference>
<dbReference type="InterPro" id="IPR013154">
    <property type="entry name" value="ADH-like_N"/>
</dbReference>
<dbReference type="OrthoDB" id="9778690at2"/>
<keyword evidence="1" id="KW-0596">Phosphopantetheine</keyword>
<dbReference type="GO" id="GO:0006633">
    <property type="term" value="P:fatty acid biosynthetic process"/>
    <property type="evidence" value="ECO:0007669"/>
    <property type="project" value="InterPro"/>
</dbReference>
<dbReference type="SUPFAM" id="SSF50129">
    <property type="entry name" value="GroES-like"/>
    <property type="match status" value="1"/>
</dbReference>
<dbReference type="GO" id="GO:0016491">
    <property type="term" value="F:oxidoreductase activity"/>
    <property type="evidence" value="ECO:0007669"/>
    <property type="project" value="InterPro"/>
</dbReference>
<dbReference type="EC" id="2.3.1.94" evidence="12"/>
<dbReference type="InterPro" id="IPR050091">
    <property type="entry name" value="PKS_NRPS_Biosynth_Enz"/>
</dbReference>
<dbReference type="SUPFAM" id="SSF53901">
    <property type="entry name" value="Thiolase-like"/>
    <property type="match status" value="1"/>
</dbReference>
<evidence type="ECO:0000256" key="3">
    <source>
        <dbReference type="ARBA" id="ARBA00022679"/>
    </source>
</evidence>
<feature type="region of interest" description="N-terminal hotdog fold" evidence="8">
    <location>
        <begin position="894"/>
        <end position="1012"/>
    </location>
</feature>
<dbReference type="InterPro" id="IPR011032">
    <property type="entry name" value="GroES-like_sf"/>
</dbReference>
<evidence type="ECO:0000256" key="6">
    <source>
        <dbReference type="ARBA" id="ARBA00023315"/>
    </source>
</evidence>
<dbReference type="Gene3D" id="3.30.70.3290">
    <property type="match status" value="1"/>
</dbReference>
<dbReference type="Pfam" id="PF08240">
    <property type="entry name" value="ADH_N"/>
    <property type="match status" value="1"/>
</dbReference>
<dbReference type="InterPro" id="IPR016039">
    <property type="entry name" value="Thiolase-like"/>
</dbReference>
<gene>
    <name evidence="12" type="primary">wcbR</name>
    <name evidence="12" type="ORF">SAMEA3906486_05560</name>
</gene>
<dbReference type="Proteomes" id="UP000076848">
    <property type="component" value="Unassembled WGS sequence"/>
</dbReference>
<dbReference type="SMART" id="SM00826">
    <property type="entry name" value="PKS_DH"/>
    <property type="match status" value="1"/>
</dbReference>
<dbReference type="Gene3D" id="3.90.180.10">
    <property type="entry name" value="Medium-chain alcohol dehydrogenases, catalytic domain"/>
    <property type="match status" value="1"/>
</dbReference>
<dbReference type="PANTHER" id="PTHR43775:SF37">
    <property type="entry name" value="SI:DKEY-61P9.11"/>
    <property type="match status" value="1"/>
</dbReference>
<dbReference type="Pfam" id="PF00107">
    <property type="entry name" value="ADH_zinc_N"/>
    <property type="match status" value="1"/>
</dbReference>
<dbReference type="InterPro" id="IPR049552">
    <property type="entry name" value="PKS_DH_N"/>
</dbReference>
<dbReference type="InterPro" id="IPR013149">
    <property type="entry name" value="ADH-like_C"/>
</dbReference>
<feature type="domain" description="Carrier" evidence="9">
    <location>
        <begin position="2413"/>
        <end position="2487"/>
    </location>
</feature>
<proteinExistence type="predicted"/>
<keyword evidence="13" id="KW-1185">Reference proteome</keyword>
<keyword evidence="2" id="KW-0597">Phosphoprotein</keyword>
<dbReference type="Gene3D" id="3.10.129.110">
    <property type="entry name" value="Polyketide synthase dehydratase"/>
    <property type="match status" value="1"/>
</dbReference>
<dbReference type="InterPro" id="IPR057326">
    <property type="entry name" value="KR_dom"/>
</dbReference>
<evidence type="ECO:0000256" key="8">
    <source>
        <dbReference type="PROSITE-ProRule" id="PRU01363"/>
    </source>
</evidence>
<evidence type="ECO:0000313" key="13">
    <source>
        <dbReference type="Proteomes" id="UP000076848"/>
    </source>
</evidence>
<dbReference type="InterPro" id="IPR018201">
    <property type="entry name" value="Ketoacyl_synth_AS"/>
</dbReference>
<feature type="region of interest" description="C-terminal hotdog fold" evidence="8">
    <location>
        <begin position="1025"/>
        <end position="1172"/>
    </location>
</feature>
<dbReference type="GO" id="GO:0004312">
    <property type="term" value="F:fatty acid synthase activity"/>
    <property type="evidence" value="ECO:0007669"/>
    <property type="project" value="TreeGrafter"/>
</dbReference>
<evidence type="ECO:0000256" key="4">
    <source>
        <dbReference type="ARBA" id="ARBA00022857"/>
    </source>
</evidence>
<dbReference type="SUPFAM" id="SSF53335">
    <property type="entry name" value="S-adenosyl-L-methionine-dependent methyltransferases"/>
    <property type="match status" value="1"/>
</dbReference>
<dbReference type="InterPro" id="IPR036736">
    <property type="entry name" value="ACP-like_sf"/>
</dbReference>
<dbReference type="InterPro" id="IPR020843">
    <property type="entry name" value="ER"/>
</dbReference>
<dbReference type="Gene3D" id="3.40.50.150">
    <property type="entry name" value="Vaccinia Virus protein VP39"/>
    <property type="match status" value="1"/>
</dbReference>
<feature type="domain" description="Ketosynthase family 3 (KS3)" evidence="10">
    <location>
        <begin position="2"/>
        <end position="424"/>
    </location>
</feature>
<feature type="active site" description="Proton acceptor; for dehydratase activity" evidence="8">
    <location>
        <position position="923"/>
    </location>
</feature>
<comment type="function">
    <text evidence="7">Involved in production of the polyketide antibiotic thailandamide.</text>
</comment>
<dbReference type="InterPro" id="IPR016036">
    <property type="entry name" value="Malonyl_transacylase_ACP-bd"/>
</dbReference>
<dbReference type="STRING" id="288768.SAMEA3906486_05560"/>
<dbReference type="InterPro" id="IPR020807">
    <property type="entry name" value="PKS_DH"/>
</dbReference>
<dbReference type="Pfam" id="PF00550">
    <property type="entry name" value="PP-binding"/>
    <property type="match status" value="1"/>
</dbReference>
<accession>A0A157SWJ2</accession>
<dbReference type="GO" id="GO:0031177">
    <property type="term" value="F:phosphopantetheine binding"/>
    <property type="evidence" value="ECO:0007669"/>
    <property type="project" value="InterPro"/>
</dbReference>
<dbReference type="Gene3D" id="3.40.50.720">
    <property type="entry name" value="NAD(P)-binding Rossmann-like Domain"/>
    <property type="match status" value="3"/>
</dbReference>
<dbReference type="InterPro" id="IPR006162">
    <property type="entry name" value="Ppantetheine_attach_site"/>
</dbReference>
<dbReference type="FunFam" id="3.40.50.720:FF:000209">
    <property type="entry name" value="Polyketide synthase Pks12"/>
    <property type="match status" value="1"/>
</dbReference>
<dbReference type="FunFam" id="3.40.47.10:FF:000019">
    <property type="entry name" value="Polyketide synthase type I"/>
    <property type="match status" value="1"/>
</dbReference>
<dbReference type="InterPro" id="IPR014030">
    <property type="entry name" value="Ketoacyl_synth_N"/>
</dbReference>
<reference evidence="12 13" key="1">
    <citation type="submission" date="2016-04" db="EMBL/GenBank/DDBJ databases">
        <authorList>
            <consortium name="Pathogen Informatics"/>
        </authorList>
    </citation>
    <scope>NUCLEOTIDE SEQUENCE [LARGE SCALE GENOMIC DNA]</scope>
    <source>
        <strain evidence="12 13">H050680373</strain>
    </source>
</reference>
<dbReference type="InterPro" id="IPR032821">
    <property type="entry name" value="PKS_assoc"/>
</dbReference>
<dbReference type="CDD" id="cd00833">
    <property type="entry name" value="PKS"/>
    <property type="match status" value="1"/>
</dbReference>
<dbReference type="InterPro" id="IPR042104">
    <property type="entry name" value="PKS_dehydratase_sf"/>
</dbReference>
<dbReference type="SUPFAM" id="SSF47336">
    <property type="entry name" value="ACP-like"/>
    <property type="match status" value="1"/>
</dbReference>
<dbReference type="Pfam" id="PF14765">
    <property type="entry name" value="PS-DH"/>
    <property type="match status" value="1"/>
</dbReference>
<dbReference type="InterPro" id="IPR049551">
    <property type="entry name" value="PKS_DH_C"/>
</dbReference>
<dbReference type="GO" id="GO:0047879">
    <property type="term" value="F:erythronolide synthase activity"/>
    <property type="evidence" value="ECO:0007669"/>
    <property type="project" value="UniProtKB-EC"/>
</dbReference>
<dbReference type="PROSITE" id="PS00606">
    <property type="entry name" value="KS3_1"/>
    <property type="match status" value="1"/>
</dbReference>
<dbReference type="InterPro" id="IPR014043">
    <property type="entry name" value="Acyl_transferase_dom"/>
</dbReference>
<dbReference type="InterPro" id="IPR013968">
    <property type="entry name" value="PKS_KR"/>
</dbReference>
<feature type="active site" description="Proton donor; for dehydratase activity" evidence="8">
    <location>
        <position position="1087"/>
    </location>
</feature>
<evidence type="ECO:0000256" key="7">
    <source>
        <dbReference type="ARBA" id="ARBA00054155"/>
    </source>
</evidence>
<dbReference type="Pfam" id="PF16197">
    <property type="entry name" value="KAsynt_C_assoc"/>
    <property type="match status" value="1"/>
</dbReference>
<dbReference type="SMART" id="SM01294">
    <property type="entry name" value="PKS_PP_betabranch"/>
    <property type="match status" value="1"/>
</dbReference>
<dbReference type="CDD" id="cd05195">
    <property type="entry name" value="enoyl_red"/>
    <property type="match status" value="1"/>
</dbReference>
<keyword evidence="5" id="KW-0511">Multifunctional enzyme</keyword>
<dbReference type="PROSITE" id="PS52019">
    <property type="entry name" value="PKS_MFAS_DH"/>
    <property type="match status" value="1"/>
</dbReference>
<dbReference type="CDD" id="cd08955">
    <property type="entry name" value="KR_2_FAS_SDR_x"/>
    <property type="match status" value="1"/>
</dbReference>
<dbReference type="InterPro" id="IPR036291">
    <property type="entry name" value="NAD(P)-bd_dom_sf"/>
</dbReference>
<dbReference type="InterPro" id="IPR016035">
    <property type="entry name" value="Acyl_Trfase/lysoPLipase"/>
</dbReference>
<evidence type="ECO:0000259" key="11">
    <source>
        <dbReference type="PROSITE" id="PS52019"/>
    </source>
</evidence>
<dbReference type="Gene3D" id="3.40.366.10">
    <property type="entry name" value="Malonyl-Coenzyme A Acyl Carrier Protein, domain 2"/>
    <property type="match status" value="1"/>
</dbReference>
<dbReference type="SMART" id="SM00827">
    <property type="entry name" value="PKS_AT"/>
    <property type="match status" value="1"/>
</dbReference>
<dbReference type="Gene3D" id="1.10.1200.10">
    <property type="entry name" value="ACP-like"/>
    <property type="match status" value="1"/>
</dbReference>